<dbReference type="SUPFAM" id="SSF54106">
    <property type="entry name" value="LysM domain"/>
    <property type="match status" value="2"/>
</dbReference>
<dbReference type="PANTHER" id="PTHR37423">
    <property type="entry name" value="SOLUBLE LYTIC MUREIN TRANSGLYCOSYLASE-RELATED"/>
    <property type="match status" value="1"/>
</dbReference>
<proteinExistence type="inferred from homology"/>
<feature type="domain" description="LysM" evidence="2">
    <location>
        <begin position="345"/>
        <end position="388"/>
    </location>
</feature>
<protein>
    <submittedName>
        <fullName evidence="3">Transglycosylase SLT domain-containing protein</fullName>
    </submittedName>
</protein>
<dbReference type="PROSITE" id="PS51782">
    <property type="entry name" value="LYSM"/>
    <property type="match status" value="2"/>
</dbReference>
<accession>A0A6L5WHU6</accession>
<dbReference type="Proteomes" id="UP000476338">
    <property type="component" value="Unassembled WGS sequence"/>
</dbReference>
<dbReference type="Pfam" id="PF01464">
    <property type="entry name" value="SLT"/>
    <property type="match status" value="1"/>
</dbReference>
<comment type="caution">
    <text evidence="3">The sequence shown here is derived from an EMBL/GenBank/DDBJ whole genome shotgun (WGS) entry which is preliminary data.</text>
</comment>
<organism evidence="3 4">
    <name type="scientific">Campylobacter portucalensis</name>
    <dbReference type="NCBI Taxonomy" id="2608384"/>
    <lineage>
        <taxon>Bacteria</taxon>
        <taxon>Pseudomonadati</taxon>
        <taxon>Campylobacterota</taxon>
        <taxon>Epsilonproteobacteria</taxon>
        <taxon>Campylobacterales</taxon>
        <taxon>Campylobacteraceae</taxon>
        <taxon>Campylobacter</taxon>
    </lineage>
</organism>
<keyword evidence="4" id="KW-1185">Reference proteome</keyword>
<dbReference type="Gene3D" id="3.10.350.10">
    <property type="entry name" value="LysM domain"/>
    <property type="match status" value="2"/>
</dbReference>
<evidence type="ECO:0000313" key="4">
    <source>
        <dbReference type="Proteomes" id="UP000476338"/>
    </source>
</evidence>
<dbReference type="InterPro" id="IPR023346">
    <property type="entry name" value="Lysozyme-like_dom_sf"/>
</dbReference>
<name>A0A6L5WHU6_9BACT</name>
<dbReference type="SUPFAM" id="SSF53955">
    <property type="entry name" value="Lysozyme-like"/>
    <property type="match status" value="1"/>
</dbReference>
<dbReference type="Gene3D" id="1.10.530.10">
    <property type="match status" value="1"/>
</dbReference>
<dbReference type="InterPro" id="IPR008258">
    <property type="entry name" value="Transglycosylase_SLT_dom_1"/>
</dbReference>
<comment type="similarity">
    <text evidence="1">Belongs to the transglycosylase Slt family.</text>
</comment>
<evidence type="ECO:0000259" key="2">
    <source>
        <dbReference type="PROSITE" id="PS51782"/>
    </source>
</evidence>
<gene>
    <name evidence="3" type="ORF">F1B92_02190</name>
</gene>
<feature type="domain" description="LysM" evidence="2">
    <location>
        <begin position="290"/>
        <end position="333"/>
    </location>
</feature>
<dbReference type="AlphaFoldDB" id="A0A6L5WHU6"/>
<dbReference type="CDD" id="cd16894">
    <property type="entry name" value="MltD-like"/>
    <property type="match status" value="1"/>
</dbReference>
<dbReference type="InterPro" id="IPR018392">
    <property type="entry name" value="LysM"/>
</dbReference>
<reference evidence="3 4" key="1">
    <citation type="submission" date="2019-09" db="EMBL/GenBank/DDBJ databases">
        <authorList>
            <person name="Silva M."/>
            <person name="Pereira G."/>
            <person name="Lopes-Da-Costa L."/>
            <person name="Silva E."/>
        </authorList>
    </citation>
    <scope>NUCLEOTIDE SEQUENCE [LARGE SCALE GENOMIC DNA]</scope>
    <source>
        <strain evidence="3 4">FMV-PI01</strain>
    </source>
</reference>
<reference evidence="3 4" key="2">
    <citation type="submission" date="2020-03" db="EMBL/GenBank/DDBJ databases">
        <title>Campylobacter portucalensis sp. nov., a new species of Campylobacter isolated from the reproductive tract of bulls.</title>
        <authorList>
            <person name="Silva M.F."/>
            <person name="Pereira G."/>
            <person name="Carneiro C."/>
            <person name="Hemphill A."/>
            <person name="Mateus L."/>
            <person name="Lopes-Da-Costa L."/>
            <person name="Silva E."/>
        </authorList>
    </citation>
    <scope>NUCLEOTIDE SEQUENCE [LARGE SCALE GENOMIC DNA]</scope>
    <source>
        <strain evidence="3 4">FMV-PI01</strain>
    </source>
</reference>
<dbReference type="PANTHER" id="PTHR37423:SF2">
    <property type="entry name" value="MEMBRANE-BOUND LYTIC MUREIN TRANSGLYCOSYLASE C"/>
    <property type="match status" value="1"/>
</dbReference>
<evidence type="ECO:0000313" key="3">
    <source>
        <dbReference type="EMBL" id="MSN96012.1"/>
    </source>
</evidence>
<dbReference type="EMBL" id="VWSJ01000006">
    <property type="protein sequence ID" value="MSN96012.1"/>
    <property type="molecule type" value="Genomic_DNA"/>
</dbReference>
<dbReference type="SMART" id="SM00257">
    <property type="entry name" value="LysM"/>
    <property type="match status" value="2"/>
</dbReference>
<sequence length="389" mass="44885">MFLALSVNANNIINEILNEFNIADTKKNRAILEDIYKKIDNLDVKYFKDTISKKTENVFIIKNELNEIEAPKFLLYLAMTESRFLNKATSHMKAGGMWQFMPKTARAFGLEVNKYIDERRDPYLSTDIAFKYLKFLNSKFDKWYISLMAYNCGDARMQKLMKRYKSDDFYTLLSSSKTPIETRNFIKRIIKLTMISKNEEVKEFLTNLEPKFGLEKIKVSGGTKLSNIAKSIGLSTNELKEYNMHVTKGFVPNSKDSYHFYIPANKLNLYALSYVSDLIKGERTLEKEYNIHKVANGETLDEIAKKWGVDVNLIVKKNNLKIDESLDGKELKIPLNKVIEATKNKEYKVKSKDTLSKISKKLDKDIKENLALNDLKNKKLIAGDAIVIP</sequence>
<evidence type="ECO:0000256" key="1">
    <source>
        <dbReference type="ARBA" id="ARBA00007734"/>
    </source>
</evidence>
<dbReference type="Pfam" id="PF01476">
    <property type="entry name" value="LysM"/>
    <property type="match status" value="2"/>
</dbReference>
<dbReference type="InterPro" id="IPR036779">
    <property type="entry name" value="LysM_dom_sf"/>
</dbReference>
<dbReference type="CDD" id="cd00118">
    <property type="entry name" value="LysM"/>
    <property type="match status" value="2"/>
</dbReference>